<protein>
    <submittedName>
        <fullName evidence="1">Uncharacterized protein</fullName>
    </submittedName>
</protein>
<proteinExistence type="predicted"/>
<dbReference type="RefSeq" id="WP_316003811.1">
    <property type="nucleotide sequence ID" value="NZ_JAWDIT010000002.1"/>
</dbReference>
<sequence length="167" mass="17836">MTDPGEAALRFLRALERLPPYTGIVFHGLPSVPSLAPARWTRGVTATSKDPRIATENFSTPVVVAIVSRTGRDISFLSAQQAEQEVVLPPETVLLEVARTTLDDGRPVVIAEQLADPDPAAALPPTLDDLVAHVRETLHAARAQPAVAITTPGKFVEPLFFLTDGDG</sequence>
<comment type="caution">
    <text evidence="1">The sequence shown here is derived from an EMBL/GenBank/DDBJ whole genome shotgun (WGS) entry which is preliminary data.</text>
</comment>
<keyword evidence="2" id="KW-1185">Reference proteome</keyword>
<dbReference type="Proteomes" id="UP001261125">
    <property type="component" value="Unassembled WGS sequence"/>
</dbReference>
<name>A0ABU3SLB0_9MICO</name>
<evidence type="ECO:0000313" key="1">
    <source>
        <dbReference type="EMBL" id="MDU0345177.1"/>
    </source>
</evidence>
<accession>A0ABU3SLB0</accession>
<gene>
    <name evidence="1" type="ORF">RWH44_05625</name>
</gene>
<organism evidence="1 2">
    <name type="scientific">Microbacterium phycohabitans</name>
    <dbReference type="NCBI Taxonomy" id="3075993"/>
    <lineage>
        <taxon>Bacteria</taxon>
        <taxon>Bacillati</taxon>
        <taxon>Actinomycetota</taxon>
        <taxon>Actinomycetes</taxon>
        <taxon>Micrococcales</taxon>
        <taxon>Microbacteriaceae</taxon>
        <taxon>Microbacterium</taxon>
    </lineage>
</organism>
<dbReference type="SUPFAM" id="SSF56399">
    <property type="entry name" value="ADP-ribosylation"/>
    <property type="match status" value="1"/>
</dbReference>
<reference evidence="1 2" key="1">
    <citation type="submission" date="2023-09" db="EMBL/GenBank/DDBJ databases">
        <title>Microbacterium fusihabitans sp. nov., Microbacterium phycihabitans sp. nov., and Microbacterium cervinum sp. nov., isolated from dried seaweeds of beach.</title>
        <authorList>
            <person name="Lee S.D."/>
        </authorList>
    </citation>
    <scope>NUCLEOTIDE SEQUENCE [LARGE SCALE GENOMIC DNA]</scope>
    <source>
        <strain evidence="1 2">KSW2-29</strain>
    </source>
</reference>
<dbReference type="EMBL" id="JAWDIT010000002">
    <property type="protein sequence ID" value="MDU0345177.1"/>
    <property type="molecule type" value="Genomic_DNA"/>
</dbReference>
<evidence type="ECO:0000313" key="2">
    <source>
        <dbReference type="Proteomes" id="UP001261125"/>
    </source>
</evidence>
<dbReference type="Gene3D" id="3.90.176.10">
    <property type="entry name" value="Toxin ADP-ribosyltransferase, Chain A, domain 1"/>
    <property type="match status" value="1"/>
</dbReference>